<dbReference type="InterPro" id="IPR038721">
    <property type="entry name" value="IS701-like_DDE_dom"/>
</dbReference>
<evidence type="ECO:0000313" key="2">
    <source>
        <dbReference type="EMBL" id="OQD51708.1"/>
    </source>
</evidence>
<sequence length="77" mass="8352">MEKWLPALDMLDETRSWGLEVPMADADAGYGDAGAFRHGLQERGLHYVVGGSARCRPGRRRGAGGLGRTPGWDARRG</sequence>
<evidence type="ECO:0000259" key="1">
    <source>
        <dbReference type="Pfam" id="PF13546"/>
    </source>
</evidence>
<dbReference type="Pfam" id="PF13546">
    <property type="entry name" value="DDE_5"/>
    <property type="match status" value="1"/>
</dbReference>
<comment type="caution">
    <text evidence="2">The sequence shown here is derived from an EMBL/GenBank/DDBJ whole genome shotgun (WGS) entry which is preliminary data.</text>
</comment>
<proteinExistence type="predicted"/>
<dbReference type="Proteomes" id="UP000184286">
    <property type="component" value="Unassembled WGS sequence"/>
</dbReference>
<evidence type="ECO:0000313" key="3">
    <source>
        <dbReference type="Proteomes" id="UP000184286"/>
    </source>
</evidence>
<protein>
    <recommendedName>
        <fullName evidence="1">Transposase IS701-like DDE domain-containing protein</fullName>
    </recommendedName>
</protein>
<reference evidence="3" key="1">
    <citation type="submission" date="2016-11" db="EMBL/GenBank/DDBJ databases">
        <authorList>
            <person name="Schniete J.K."/>
            <person name="Salih T."/>
            <person name="Algora Gallardo L."/>
            <person name="Martinez Fernandez S."/>
            <person name="Herron P.R."/>
        </authorList>
    </citation>
    <scope>NUCLEOTIDE SEQUENCE [LARGE SCALE GENOMIC DNA]</scope>
    <source>
        <strain evidence="3">DSM 41896</strain>
    </source>
</reference>
<reference evidence="2 3" key="2">
    <citation type="submission" date="2017-02" db="EMBL/GenBank/DDBJ databases">
        <title>Draft genome sequence of Streptomyces phaeoluteigriseus type strain DSM41896.</title>
        <authorList>
            <person name="Salih T.S."/>
            <person name="Algora Gallardo L."/>
            <person name="Melo Santos T."/>
            <person name="Filgueira Martinez S."/>
            <person name="Herron P.R."/>
        </authorList>
    </citation>
    <scope>NUCLEOTIDE SEQUENCE [LARGE SCALE GENOMIC DNA]</scope>
    <source>
        <strain evidence="2 3">DSM 41896</strain>
    </source>
</reference>
<accession>A0A1V6MH65</accession>
<name>A0A1V6MH65_9ACTN</name>
<dbReference type="STRING" id="114686.BM536_038585"/>
<feature type="domain" description="Transposase IS701-like DDE" evidence="1">
    <location>
        <begin position="2"/>
        <end position="50"/>
    </location>
</feature>
<gene>
    <name evidence="2" type="ORF">BM536_038585</name>
</gene>
<dbReference type="EMBL" id="MPOH02000064">
    <property type="protein sequence ID" value="OQD51708.1"/>
    <property type="molecule type" value="Genomic_DNA"/>
</dbReference>
<organism evidence="2 3">
    <name type="scientific">Streptomyces phaeoluteigriseus</name>
    <dbReference type="NCBI Taxonomy" id="114686"/>
    <lineage>
        <taxon>Bacteria</taxon>
        <taxon>Bacillati</taxon>
        <taxon>Actinomycetota</taxon>
        <taxon>Actinomycetes</taxon>
        <taxon>Kitasatosporales</taxon>
        <taxon>Streptomycetaceae</taxon>
        <taxon>Streptomyces</taxon>
        <taxon>Streptomyces aurantiacus group</taxon>
    </lineage>
</organism>
<dbReference type="AlphaFoldDB" id="A0A1V6MH65"/>